<dbReference type="Pfam" id="PF12146">
    <property type="entry name" value="Hydrolase_4"/>
    <property type="match status" value="1"/>
</dbReference>
<comment type="caution">
    <text evidence="3">The sequence shown here is derived from an EMBL/GenBank/DDBJ whole genome shotgun (WGS) entry which is preliminary data.</text>
</comment>
<feature type="chain" id="PRO_5013614249" evidence="1">
    <location>
        <begin position="27"/>
        <end position="286"/>
    </location>
</feature>
<evidence type="ECO:0000256" key="1">
    <source>
        <dbReference type="SAM" id="SignalP"/>
    </source>
</evidence>
<dbReference type="OrthoDB" id="9798884at2"/>
<keyword evidence="1" id="KW-0732">Signal</keyword>
<organism evidence="3 4">
    <name type="scientific">Massilia eurypsychrophila</name>
    <dbReference type="NCBI Taxonomy" id="1485217"/>
    <lineage>
        <taxon>Bacteria</taxon>
        <taxon>Pseudomonadati</taxon>
        <taxon>Pseudomonadota</taxon>
        <taxon>Betaproteobacteria</taxon>
        <taxon>Burkholderiales</taxon>
        <taxon>Oxalobacteraceae</taxon>
        <taxon>Telluria group</taxon>
        <taxon>Massilia</taxon>
    </lineage>
</organism>
<dbReference type="RefSeq" id="WP_099788066.1">
    <property type="nucleotide sequence ID" value="NZ_JBHLYV010000031.1"/>
</dbReference>
<reference evidence="3 4" key="1">
    <citation type="submission" date="2017-10" db="EMBL/GenBank/DDBJ databases">
        <title>Massilia psychrophilum sp. nov., a novel purple-pigmented bacterium isolated from Tianshan glacier, Xinjiang Municipality, China.</title>
        <authorList>
            <person name="Wang H."/>
        </authorList>
    </citation>
    <scope>NUCLEOTIDE SEQUENCE [LARGE SCALE GENOMIC DNA]</scope>
    <source>
        <strain evidence="3 4">JCM 30074</strain>
    </source>
</reference>
<dbReference type="AlphaFoldDB" id="A0A2G8TGT9"/>
<dbReference type="InterPro" id="IPR029058">
    <property type="entry name" value="AB_hydrolase_fold"/>
</dbReference>
<protein>
    <submittedName>
        <fullName evidence="3">Esterase</fullName>
    </submittedName>
</protein>
<name>A0A2G8TGT9_9BURK</name>
<evidence type="ECO:0000313" key="3">
    <source>
        <dbReference type="EMBL" id="PIL45271.1"/>
    </source>
</evidence>
<feature type="signal peptide" evidence="1">
    <location>
        <begin position="1"/>
        <end position="26"/>
    </location>
</feature>
<evidence type="ECO:0000313" key="4">
    <source>
        <dbReference type="Proteomes" id="UP000230390"/>
    </source>
</evidence>
<dbReference type="Proteomes" id="UP000230390">
    <property type="component" value="Unassembled WGS sequence"/>
</dbReference>
<dbReference type="PANTHER" id="PTHR43358:SF4">
    <property type="entry name" value="ALPHA_BETA HYDROLASE FOLD-1 DOMAIN-CONTAINING PROTEIN"/>
    <property type="match status" value="1"/>
</dbReference>
<dbReference type="EMBL" id="PDOC01000004">
    <property type="protein sequence ID" value="PIL45271.1"/>
    <property type="molecule type" value="Genomic_DNA"/>
</dbReference>
<accession>A0A2G8TGT9</accession>
<evidence type="ECO:0000259" key="2">
    <source>
        <dbReference type="Pfam" id="PF12146"/>
    </source>
</evidence>
<keyword evidence="4" id="KW-1185">Reference proteome</keyword>
<dbReference type="SUPFAM" id="SSF53474">
    <property type="entry name" value="alpha/beta-Hydrolases"/>
    <property type="match status" value="1"/>
</dbReference>
<dbReference type="PANTHER" id="PTHR43358">
    <property type="entry name" value="ALPHA/BETA-HYDROLASE"/>
    <property type="match status" value="1"/>
</dbReference>
<dbReference type="InterPro" id="IPR052920">
    <property type="entry name" value="DNA-binding_regulatory"/>
</dbReference>
<dbReference type="Gene3D" id="3.40.50.1820">
    <property type="entry name" value="alpha/beta hydrolase"/>
    <property type="match status" value="1"/>
</dbReference>
<sequence length="286" mass="29946">MRGLIALALTALAALAALLMVGHSLSAPSPGAVGSPPEDLPAVTVRIATRSGYVAGWLATGKPHGGAVLLMHGLRASRLQMLERARFLWKAGYTVLLIDLASHGESSGTRITFGAHEKEGASSALAFLAQQFPGERIGVIGVSLGAASLVLSTPRPAPAAVVLESMYPTIGEAVANRLRMRLGAPGAWLAPLLMYQLPLLAGASPRELRPVEQAAALHSPTLVISGAVDLHTPAAETRRIYAALPGPKELWLIEGAAHVDLHAVAPAEYERRVGAFFATHLHPPQR</sequence>
<proteinExistence type="predicted"/>
<dbReference type="InterPro" id="IPR022742">
    <property type="entry name" value="Hydrolase_4"/>
</dbReference>
<gene>
    <name evidence="3" type="ORF">CR105_08800</name>
</gene>
<feature type="domain" description="Serine aminopeptidase S33" evidence="2">
    <location>
        <begin position="64"/>
        <end position="165"/>
    </location>
</feature>